<dbReference type="PANTHER" id="PTHR45919:SF1">
    <property type="entry name" value="GDP-MAN:MAN(3)GLCNAC(2)-PP-DOL ALPHA-1,2-MANNOSYLTRANSFERASE"/>
    <property type="match status" value="1"/>
</dbReference>
<sequence>MKIAFYSPYLDTAGGGEKYILTAAEVLSDKYEVFVLLDNHLEEIGAENIKRKIQKLHDISFTKINFLKAPIGKNSSFFERLFFLRQFDGLFYLTDGSIFFSTAKKSFLHFQVPFPNLTARSFWGKIKLSSWHMAIYNSQFTQDYIEKEWPVNGKVIYPPVSTDFFKPLKKKKQIISVGRFFGYLKDKKHQILINVFESLVDENNLNDWSLHLVGAASDGDKDYIDELRHEGNKYKISIHPNLPFEDLKKLFGESVIYWHASGYQESDPRKMEHFGITIVEAMASGCIPVVVNKGGAKEIIENKVNGYLWNEIEELKNFTLELINRPSLGKRMSMKAKKRSEIFSKDRFAKNILDVVVKEV</sequence>
<comment type="caution">
    <text evidence="2">The sequence shown here is derived from an EMBL/GenBank/DDBJ whole genome shotgun (WGS) entry which is preliminary data.</text>
</comment>
<proteinExistence type="predicted"/>
<dbReference type="InterPro" id="IPR001296">
    <property type="entry name" value="Glyco_trans_1"/>
</dbReference>
<evidence type="ECO:0000259" key="1">
    <source>
        <dbReference type="Pfam" id="PF00534"/>
    </source>
</evidence>
<accession>A0A1F5KS78</accession>
<name>A0A1F5KS78_9BACT</name>
<dbReference type="GO" id="GO:0016020">
    <property type="term" value="C:membrane"/>
    <property type="evidence" value="ECO:0007669"/>
    <property type="project" value="TreeGrafter"/>
</dbReference>
<feature type="domain" description="Glycosyl transferase family 1" evidence="1">
    <location>
        <begin position="169"/>
        <end position="339"/>
    </location>
</feature>
<dbReference type="EMBL" id="MFDM01000014">
    <property type="protein sequence ID" value="OGE43679.1"/>
    <property type="molecule type" value="Genomic_DNA"/>
</dbReference>
<gene>
    <name evidence="2" type="ORF">A3B45_03255</name>
</gene>
<dbReference type="Gene3D" id="3.40.50.2000">
    <property type="entry name" value="Glycogen Phosphorylase B"/>
    <property type="match status" value="1"/>
</dbReference>
<dbReference type="PANTHER" id="PTHR45919">
    <property type="entry name" value="GDP-MAN:MAN(3)GLCNAC(2)-PP-DOL ALPHA-1,2-MANNOSYLTRANSFERASE"/>
    <property type="match status" value="1"/>
</dbReference>
<dbReference type="STRING" id="1797785.A3B45_03255"/>
<dbReference type="Proteomes" id="UP000178565">
    <property type="component" value="Unassembled WGS sequence"/>
</dbReference>
<dbReference type="SUPFAM" id="SSF53756">
    <property type="entry name" value="UDP-Glycosyltransferase/glycogen phosphorylase"/>
    <property type="match status" value="1"/>
</dbReference>
<reference evidence="2 3" key="1">
    <citation type="journal article" date="2016" name="Nat. Commun.">
        <title>Thousands of microbial genomes shed light on interconnected biogeochemical processes in an aquifer system.</title>
        <authorList>
            <person name="Anantharaman K."/>
            <person name="Brown C.T."/>
            <person name="Hug L.A."/>
            <person name="Sharon I."/>
            <person name="Castelle C.J."/>
            <person name="Probst A.J."/>
            <person name="Thomas B.C."/>
            <person name="Singh A."/>
            <person name="Wilkins M.J."/>
            <person name="Karaoz U."/>
            <person name="Brodie E.L."/>
            <person name="Williams K.H."/>
            <person name="Hubbard S.S."/>
            <person name="Banfield J.F."/>
        </authorList>
    </citation>
    <scope>NUCLEOTIDE SEQUENCE [LARGE SCALE GENOMIC DNA]</scope>
</reference>
<protein>
    <recommendedName>
        <fullName evidence="1">Glycosyl transferase family 1 domain-containing protein</fullName>
    </recommendedName>
</protein>
<organism evidence="2 3">
    <name type="scientific">Candidatus Daviesbacteria bacterium RIFCSPLOWO2_01_FULL_39_12</name>
    <dbReference type="NCBI Taxonomy" id="1797785"/>
    <lineage>
        <taxon>Bacteria</taxon>
        <taxon>Candidatus Daviesiibacteriota</taxon>
    </lineage>
</organism>
<dbReference type="InterPro" id="IPR038013">
    <property type="entry name" value="ALG11"/>
</dbReference>
<evidence type="ECO:0000313" key="3">
    <source>
        <dbReference type="Proteomes" id="UP000178565"/>
    </source>
</evidence>
<evidence type="ECO:0000313" key="2">
    <source>
        <dbReference type="EMBL" id="OGE43679.1"/>
    </source>
</evidence>
<dbReference type="GO" id="GO:0004377">
    <property type="term" value="F:GDP-Man:Man(3)GlcNAc(2)-PP-Dol alpha-1,2-mannosyltransferase activity"/>
    <property type="evidence" value="ECO:0007669"/>
    <property type="project" value="InterPro"/>
</dbReference>
<dbReference type="CDD" id="cd03801">
    <property type="entry name" value="GT4_PimA-like"/>
    <property type="match status" value="1"/>
</dbReference>
<dbReference type="AlphaFoldDB" id="A0A1F5KS78"/>
<dbReference type="GO" id="GO:0006487">
    <property type="term" value="P:protein N-linked glycosylation"/>
    <property type="evidence" value="ECO:0007669"/>
    <property type="project" value="TreeGrafter"/>
</dbReference>
<dbReference type="Pfam" id="PF00534">
    <property type="entry name" value="Glycos_transf_1"/>
    <property type="match status" value="1"/>
</dbReference>